<comment type="catalytic activity">
    <reaction evidence="1">
        <text>Hydrolysis of terminal non-reducing N-acetyl-D-hexosamine residues in N-acetyl-beta-D-hexosaminides.</text>
        <dbReference type="EC" id="3.2.1.52"/>
    </reaction>
</comment>
<evidence type="ECO:0000256" key="5">
    <source>
        <dbReference type="ARBA" id="ARBA00023295"/>
    </source>
</evidence>
<dbReference type="GO" id="GO:0005975">
    <property type="term" value="P:carbohydrate metabolic process"/>
    <property type="evidence" value="ECO:0007669"/>
    <property type="project" value="InterPro"/>
</dbReference>
<protein>
    <recommendedName>
        <fullName evidence="3">beta-N-acetylhexosaminidase</fullName>
        <ecNumber evidence="3">3.2.1.52</ecNumber>
    </recommendedName>
</protein>
<dbReference type="PANTHER" id="PTHR30480">
    <property type="entry name" value="BETA-HEXOSAMINIDASE-RELATED"/>
    <property type="match status" value="1"/>
</dbReference>
<evidence type="ECO:0000313" key="9">
    <source>
        <dbReference type="Proteomes" id="UP001501729"/>
    </source>
</evidence>
<keyword evidence="5" id="KW-0326">Glycosidase</keyword>
<dbReference type="PROSITE" id="PS00775">
    <property type="entry name" value="GLYCOSYL_HYDROL_F3"/>
    <property type="match status" value="1"/>
</dbReference>
<dbReference type="Gene3D" id="3.40.50.1700">
    <property type="entry name" value="Glycoside hydrolase family 3 C-terminal domain"/>
    <property type="match status" value="1"/>
</dbReference>
<evidence type="ECO:0000256" key="3">
    <source>
        <dbReference type="ARBA" id="ARBA00012663"/>
    </source>
</evidence>
<dbReference type="SUPFAM" id="SSF51445">
    <property type="entry name" value="(Trans)glycosidases"/>
    <property type="match status" value="1"/>
</dbReference>
<dbReference type="GO" id="GO:0009254">
    <property type="term" value="P:peptidoglycan turnover"/>
    <property type="evidence" value="ECO:0007669"/>
    <property type="project" value="TreeGrafter"/>
</dbReference>
<dbReference type="InterPro" id="IPR017853">
    <property type="entry name" value="GH"/>
</dbReference>
<dbReference type="Pfam" id="PF01915">
    <property type="entry name" value="Glyco_hydro_3_C"/>
    <property type="match status" value="1"/>
</dbReference>
<dbReference type="AlphaFoldDB" id="A0AAV3UJC4"/>
<dbReference type="EMBL" id="BAABKX010000013">
    <property type="protein sequence ID" value="GAA5053308.1"/>
    <property type="molecule type" value="Genomic_DNA"/>
</dbReference>
<accession>A0AAV3UJC4</accession>
<dbReference type="InterPro" id="IPR019800">
    <property type="entry name" value="Glyco_hydro_3_AS"/>
</dbReference>
<evidence type="ECO:0000259" key="6">
    <source>
        <dbReference type="Pfam" id="PF00933"/>
    </source>
</evidence>
<name>A0AAV3UJC4_9EURY</name>
<dbReference type="SUPFAM" id="SSF52279">
    <property type="entry name" value="Beta-D-glucan exohydrolase, C-terminal domain"/>
    <property type="match status" value="1"/>
</dbReference>
<dbReference type="EC" id="3.2.1.52" evidence="3"/>
<evidence type="ECO:0000256" key="1">
    <source>
        <dbReference type="ARBA" id="ARBA00001231"/>
    </source>
</evidence>
<keyword evidence="9" id="KW-1185">Reference proteome</keyword>
<dbReference type="InterPro" id="IPR002772">
    <property type="entry name" value="Glyco_hydro_3_C"/>
</dbReference>
<comment type="caution">
    <text evidence="8">The sequence shown here is derived from an EMBL/GenBank/DDBJ whole genome shotgun (WGS) entry which is preliminary data.</text>
</comment>
<sequence length="580" mass="62255">MVPGLASGDGRTTDTDYRSRVVQETLTDLSDREKVGQMVMALMNPTDDGQPSSEAEAVVKDLKVGSAMVEHIDTPAHTAEFNNQLQRWASETESALPLFVGADFEFGTAHSVGDLRDDQTTQFPRNMNLGALRSKRAAADSATITATEARAMGYHWGFAPVADVNTNPSNPVIGIRSFGGDTDLASSLTAAQVSNFQAGGRGIVATAKHFPGHGDTHVDSHTGLPVVSYDRETLENVHLPPFEAAIDAGADALMTAHIVVEAIDPERPATLSPPVLTGLLRDELGFNGLIVTDAMSMQAITDIWGQDRAAVLAAKAGADVVMSMGDYETHAKTVDALYDAVQIGELSMERVEEAVARVLETKMKYGLLSRGGERRSGRIYVEPERATHRTGMVPHRRRAAEIARDSMTLVKNEDVLPFDDETNATTLVAGVIHTDVIASAVRDTATGDVVSWQSSQWRDKDPTDEEIDQAATLAADADRVLVATYSASDLPEGQARLVDAVRDTGTPTAAVSVGLPYDIASYPDVDAYLASYALDRWAQLNVSALEAAVDVVFGVEPRGALPVRIDGHYPYGHGLRYENE</sequence>
<dbReference type="Gene3D" id="3.20.20.300">
    <property type="entry name" value="Glycoside hydrolase, family 3, N-terminal domain"/>
    <property type="match status" value="1"/>
</dbReference>
<gene>
    <name evidence="8" type="ORF">GCM10025751_30410</name>
</gene>
<evidence type="ECO:0000259" key="7">
    <source>
        <dbReference type="Pfam" id="PF01915"/>
    </source>
</evidence>
<feature type="domain" description="Glycoside hydrolase family 3 C-terminal" evidence="7">
    <location>
        <begin position="407"/>
        <end position="566"/>
    </location>
</feature>
<comment type="similarity">
    <text evidence="2">Belongs to the glycosyl hydrolase 3 family.</text>
</comment>
<feature type="domain" description="Glycoside hydrolase family 3 N-terminal" evidence="6">
    <location>
        <begin position="32"/>
        <end position="360"/>
    </location>
</feature>
<dbReference type="InterPro" id="IPR001764">
    <property type="entry name" value="Glyco_hydro_3_N"/>
</dbReference>
<dbReference type="InterPro" id="IPR036962">
    <property type="entry name" value="Glyco_hydro_3_N_sf"/>
</dbReference>
<dbReference type="PANTHER" id="PTHR30480:SF13">
    <property type="entry name" value="BETA-HEXOSAMINIDASE"/>
    <property type="match status" value="1"/>
</dbReference>
<dbReference type="GO" id="GO:0004563">
    <property type="term" value="F:beta-N-acetylhexosaminidase activity"/>
    <property type="evidence" value="ECO:0007669"/>
    <property type="project" value="UniProtKB-EC"/>
</dbReference>
<dbReference type="PRINTS" id="PR00133">
    <property type="entry name" value="GLHYDRLASE3"/>
</dbReference>
<keyword evidence="4 8" id="KW-0378">Hydrolase</keyword>
<reference evidence="8 9" key="1">
    <citation type="journal article" date="2019" name="Int. J. Syst. Evol. Microbiol.">
        <title>The Global Catalogue of Microorganisms (GCM) 10K type strain sequencing project: providing services to taxonomists for standard genome sequencing and annotation.</title>
        <authorList>
            <consortium name="The Broad Institute Genomics Platform"/>
            <consortium name="The Broad Institute Genome Sequencing Center for Infectious Disease"/>
            <person name="Wu L."/>
            <person name="Ma J."/>
        </authorList>
    </citation>
    <scope>NUCLEOTIDE SEQUENCE [LARGE SCALE GENOMIC DNA]</scope>
    <source>
        <strain evidence="8 9">JCM 17504</strain>
    </source>
</reference>
<dbReference type="InterPro" id="IPR050226">
    <property type="entry name" value="NagZ_Beta-hexosaminidase"/>
</dbReference>
<dbReference type="Proteomes" id="UP001501729">
    <property type="component" value="Unassembled WGS sequence"/>
</dbReference>
<organism evidence="8 9">
    <name type="scientific">Haladaptatus pallidirubidus</name>
    <dbReference type="NCBI Taxonomy" id="1008152"/>
    <lineage>
        <taxon>Archaea</taxon>
        <taxon>Methanobacteriati</taxon>
        <taxon>Methanobacteriota</taxon>
        <taxon>Stenosarchaea group</taxon>
        <taxon>Halobacteria</taxon>
        <taxon>Halobacteriales</taxon>
        <taxon>Haladaptataceae</taxon>
        <taxon>Haladaptatus</taxon>
    </lineage>
</organism>
<dbReference type="InterPro" id="IPR036881">
    <property type="entry name" value="Glyco_hydro_3_C_sf"/>
</dbReference>
<proteinExistence type="inferred from homology"/>
<evidence type="ECO:0000256" key="4">
    <source>
        <dbReference type="ARBA" id="ARBA00022801"/>
    </source>
</evidence>
<dbReference type="Pfam" id="PF00933">
    <property type="entry name" value="Glyco_hydro_3"/>
    <property type="match status" value="1"/>
</dbReference>
<evidence type="ECO:0000313" key="8">
    <source>
        <dbReference type="EMBL" id="GAA5053308.1"/>
    </source>
</evidence>
<evidence type="ECO:0000256" key="2">
    <source>
        <dbReference type="ARBA" id="ARBA00005336"/>
    </source>
</evidence>